<dbReference type="AlphaFoldDB" id="A0AA35R0E2"/>
<dbReference type="Proteomes" id="UP001174909">
    <property type="component" value="Unassembled WGS sequence"/>
</dbReference>
<accession>A0AA35R0E2</accession>
<dbReference type="SUPFAM" id="SSF52980">
    <property type="entry name" value="Restriction endonuclease-like"/>
    <property type="match status" value="1"/>
</dbReference>
<sequence length="188" mass="20657">MTTTPIGEKLLTAHEFLRLCEQRVVKGELVKGVVSKTVSANGEHSEIAAALTSVLVNHVRPLRLGRVSTSDAGVFLERDPDTVREPDVAFISAEKLPLDVKIRGFYEVVPDLVVEIVSPGDSARYMSERVAMWQSHGVPLVWAVYPVARVVAAHPLGKPTLVYTEDDELDGGAVLPEFRCSVRDILDW</sequence>
<gene>
    <name evidence="2" type="ORF">GBAR_LOCUS2472</name>
</gene>
<protein>
    <recommendedName>
        <fullName evidence="1">Putative restriction endonuclease domain-containing protein</fullName>
    </recommendedName>
</protein>
<evidence type="ECO:0000313" key="3">
    <source>
        <dbReference type="Proteomes" id="UP001174909"/>
    </source>
</evidence>
<comment type="caution">
    <text evidence="2">The sequence shown here is derived from an EMBL/GenBank/DDBJ whole genome shotgun (WGS) entry which is preliminary data.</text>
</comment>
<dbReference type="EMBL" id="CASHTH010000351">
    <property type="protein sequence ID" value="CAI7998551.1"/>
    <property type="molecule type" value="Genomic_DNA"/>
</dbReference>
<dbReference type="CDD" id="cd06260">
    <property type="entry name" value="DUF820-like"/>
    <property type="match status" value="1"/>
</dbReference>
<feature type="domain" description="Putative restriction endonuclease" evidence="1">
    <location>
        <begin position="15"/>
        <end position="182"/>
    </location>
</feature>
<dbReference type="InterPro" id="IPR008538">
    <property type="entry name" value="Uma2"/>
</dbReference>
<dbReference type="InterPro" id="IPR012296">
    <property type="entry name" value="Nuclease_put_TT1808"/>
</dbReference>
<proteinExistence type="predicted"/>
<reference evidence="2" key="1">
    <citation type="submission" date="2023-03" db="EMBL/GenBank/DDBJ databases">
        <authorList>
            <person name="Steffen K."/>
            <person name="Cardenas P."/>
        </authorList>
    </citation>
    <scope>NUCLEOTIDE SEQUENCE</scope>
</reference>
<dbReference type="InterPro" id="IPR011335">
    <property type="entry name" value="Restrct_endonuc-II-like"/>
</dbReference>
<dbReference type="Pfam" id="PF05685">
    <property type="entry name" value="Uma2"/>
    <property type="match status" value="1"/>
</dbReference>
<organism evidence="2 3">
    <name type="scientific">Geodia barretti</name>
    <name type="common">Barrett's horny sponge</name>
    <dbReference type="NCBI Taxonomy" id="519541"/>
    <lineage>
        <taxon>Eukaryota</taxon>
        <taxon>Metazoa</taxon>
        <taxon>Porifera</taxon>
        <taxon>Demospongiae</taxon>
        <taxon>Heteroscleromorpha</taxon>
        <taxon>Tetractinellida</taxon>
        <taxon>Astrophorina</taxon>
        <taxon>Geodiidae</taxon>
        <taxon>Geodia</taxon>
    </lineage>
</organism>
<keyword evidence="3" id="KW-1185">Reference proteome</keyword>
<dbReference type="PANTHER" id="PTHR34107">
    <property type="entry name" value="SLL0198 PROTEIN-RELATED"/>
    <property type="match status" value="1"/>
</dbReference>
<evidence type="ECO:0000259" key="1">
    <source>
        <dbReference type="Pfam" id="PF05685"/>
    </source>
</evidence>
<dbReference type="PANTHER" id="PTHR34107:SF1">
    <property type="entry name" value="SLL0198 PROTEIN"/>
    <property type="match status" value="1"/>
</dbReference>
<dbReference type="Gene3D" id="3.90.1570.10">
    <property type="entry name" value="tt1808, chain A"/>
    <property type="match status" value="1"/>
</dbReference>
<name>A0AA35R0E2_GEOBA</name>
<dbReference type="GO" id="GO:0006281">
    <property type="term" value="P:DNA repair"/>
    <property type="evidence" value="ECO:0007669"/>
    <property type="project" value="UniProtKB-ARBA"/>
</dbReference>
<evidence type="ECO:0000313" key="2">
    <source>
        <dbReference type="EMBL" id="CAI7998551.1"/>
    </source>
</evidence>